<dbReference type="EMBL" id="JAPZBS010000002">
    <property type="protein sequence ID" value="KAJ5381132.1"/>
    <property type="molecule type" value="Genomic_DNA"/>
</dbReference>
<dbReference type="OrthoDB" id="10355864at2759"/>
<keyword evidence="1" id="KW-0067">ATP-binding</keyword>
<proteinExistence type="predicted"/>
<keyword evidence="2" id="KW-1185">Reference proteome</keyword>
<keyword evidence="1" id="KW-0347">Helicase</keyword>
<protein>
    <submittedName>
        <fullName evidence="1">Helicase</fullName>
    </submittedName>
</protein>
<organism evidence="1 2">
    <name type="scientific">Penicillium cataractarum</name>
    <dbReference type="NCBI Taxonomy" id="2100454"/>
    <lineage>
        <taxon>Eukaryota</taxon>
        <taxon>Fungi</taxon>
        <taxon>Dikarya</taxon>
        <taxon>Ascomycota</taxon>
        <taxon>Pezizomycotina</taxon>
        <taxon>Eurotiomycetes</taxon>
        <taxon>Eurotiomycetidae</taxon>
        <taxon>Eurotiales</taxon>
        <taxon>Aspergillaceae</taxon>
        <taxon>Penicillium</taxon>
    </lineage>
</organism>
<keyword evidence="1" id="KW-0547">Nucleotide-binding</keyword>
<reference evidence="1" key="2">
    <citation type="journal article" date="2023" name="IMA Fungus">
        <title>Comparative genomic study of the Penicillium genus elucidates a diverse pangenome and 15 lateral gene transfer events.</title>
        <authorList>
            <person name="Petersen C."/>
            <person name="Sorensen T."/>
            <person name="Nielsen M.R."/>
            <person name="Sondergaard T.E."/>
            <person name="Sorensen J.L."/>
            <person name="Fitzpatrick D.A."/>
            <person name="Frisvad J.C."/>
            <person name="Nielsen K.L."/>
        </authorList>
    </citation>
    <scope>NUCLEOTIDE SEQUENCE</scope>
    <source>
        <strain evidence="1">IBT 29864</strain>
    </source>
</reference>
<dbReference type="RefSeq" id="XP_056558703.1">
    <property type="nucleotide sequence ID" value="XM_056696491.1"/>
</dbReference>
<comment type="caution">
    <text evidence="1">The sequence shown here is derived from an EMBL/GenBank/DDBJ whole genome shotgun (WGS) entry which is preliminary data.</text>
</comment>
<evidence type="ECO:0000313" key="1">
    <source>
        <dbReference type="EMBL" id="KAJ5381132.1"/>
    </source>
</evidence>
<dbReference type="GO" id="GO:0004386">
    <property type="term" value="F:helicase activity"/>
    <property type="evidence" value="ECO:0007669"/>
    <property type="project" value="UniProtKB-KW"/>
</dbReference>
<dbReference type="AlphaFoldDB" id="A0A9W9VGH6"/>
<dbReference type="GeneID" id="81435668"/>
<reference evidence="1" key="1">
    <citation type="submission" date="2022-11" db="EMBL/GenBank/DDBJ databases">
        <authorList>
            <person name="Petersen C."/>
        </authorList>
    </citation>
    <scope>NUCLEOTIDE SEQUENCE</scope>
    <source>
        <strain evidence="1">IBT 29864</strain>
    </source>
</reference>
<accession>A0A9W9VGH6</accession>
<sequence>MAYDGLQQLVPQKRSLCQDEQSTYFAAKARCVSSYSPNFSPPESFFHYQSAVVQEDEQGNFEAQWNSVTGFSSIPSINGAEFIADDGYAGENQTFLDLCDPEPVEVCYGCKIPNVSAEFRQSLPVRADSVSSTDDVYILEVLPGPDYFVICEPSTDEMIGFINLKTSCTLKSLQHAGNVRLEIALKSSEWRIMQQSFSRPFTSIEITVFGMLNIADAVGRCLSEGDLFLQSPLYDTGAQYHNPHLLTFSDVFESESEDEDCWTENFSIKNTPKSAMSTPTEALFDIMNDLDQHEQLCPVEVDPRLTVELLR</sequence>
<gene>
    <name evidence="1" type="ORF">N7496_003560</name>
</gene>
<keyword evidence="1" id="KW-0378">Hydrolase</keyword>
<dbReference type="Proteomes" id="UP001147782">
    <property type="component" value="Unassembled WGS sequence"/>
</dbReference>
<name>A0A9W9VGH6_9EURO</name>
<evidence type="ECO:0000313" key="2">
    <source>
        <dbReference type="Proteomes" id="UP001147782"/>
    </source>
</evidence>